<evidence type="ECO:0000313" key="2">
    <source>
        <dbReference type="EMBL" id="MBA2227937.1"/>
    </source>
</evidence>
<organism evidence="2 3">
    <name type="scientific">Thermogemmata fonticola</name>
    <dbReference type="NCBI Taxonomy" id="2755323"/>
    <lineage>
        <taxon>Bacteria</taxon>
        <taxon>Pseudomonadati</taxon>
        <taxon>Planctomycetota</taxon>
        <taxon>Planctomycetia</taxon>
        <taxon>Gemmatales</taxon>
        <taxon>Gemmataceae</taxon>
        <taxon>Thermogemmata</taxon>
    </lineage>
</organism>
<dbReference type="Proteomes" id="UP000542342">
    <property type="component" value="Unassembled WGS sequence"/>
</dbReference>
<proteinExistence type="predicted"/>
<sequence>MTVLTSSKTTDPPPTEVVDPLGRTDGCIDCKDDAVAARLGAEAEAQVAVAWKPVAATCRRTGRILHLHFPNGELIRTTPEHPFYVEGKGWTPAGRLRN</sequence>
<reference evidence="2 3" key="1">
    <citation type="submission" date="2020-07" db="EMBL/GenBank/DDBJ databases">
        <title>Thermogemmata thermophila gen. nov., sp. nov., a novel moderate thermophilic planctomycete from a Kamchatka hot spring.</title>
        <authorList>
            <person name="Elcheninov A.G."/>
            <person name="Podosokorskaya O.A."/>
            <person name="Kovaleva O.L."/>
            <person name="Novikov A."/>
            <person name="Bonch-Osmolovskaya E.A."/>
            <person name="Toshchakov S.V."/>
            <person name="Kublanov I.V."/>
        </authorList>
    </citation>
    <scope>NUCLEOTIDE SEQUENCE [LARGE SCALE GENOMIC DNA]</scope>
    <source>
        <strain evidence="2 3">2918</strain>
    </source>
</reference>
<name>A0A7V8VHI7_9BACT</name>
<evidence type="ECO:0000313" key="3">
    <source>
        <dbReference type="Proteomes" id="UP000542342"/>
    </source>
</evidence>
<keyword evidence="3" id="KW-1185">Reference proteome</keyword>
<evidence type="ECO:0008006" key="4">
    <source>
        <dbReference type="Google" id="ProtNLM"/>
    </source>
</evidence>
<accession>A0A7V8VHI7</accession>
<dbReference type="SUPFAM" id="SSF51294">
    <property type="entry name" value="Hedgehog/intein (Hint) domain"/>
    <property type="match status" value="1"/>
</dbReference>
<dbReference type="InterPro" id="IPR036844">
    <property type="entry name" value="Hint_dom_sf"/>
</dbReference>
<gene>
    <name evidence="2" type="ORF">H0921_17395</name>
</gene>
<evidence type="ECO:0000256" key="1">
    <source>
        <dbReference type="SAM" id="MobiDB-lite"/>
    </source>
</evidence>
<comment type="caution">
    <text evidence="2">The sequence shown here is derived from an EMBL/GenBank/DDBJ whole genome shotgun (WGS) entry which is preliminary data.</text>
</comment>
<dbReference type="RefSeq" id="WP_194539801.1">
    <property type="nucleotide sequence ID" value="NZ_JACEFB010000024.1"/>
</dbReference>
<dbReference type="Gene3D" id="2.170.16.10">
    <property type="entry name" value="Hedgehog/Intein (Hint) domain"/>
    <property type="match status" value="1"/>
</dbReference>
<protein>
    <recommendedName>
        <fullName evidence="4">Hint domain-containing protein</fullName>
    </recommendedName>
</protein>
<feature type="region of interest" description="Disordered" evidence="1">
    <location>
        <begin position="1"/>
        <end position="20"/>
    </location>
</feature>
<dbReference type="EMBL" id="JACEFB010000024">
    <property type="protein sequence ID" value="MBA2227937.1"/>
    <property type="molecule type" value="Genomic_DNA"/>
</dbReference>
<dbReference type="AlphaFoldDB" id="A0A7V8VHI7"/>